<evidence type="ECO:0000256" key="1">
    <source>
        <dbReference type="SAM" id="MobiDB-lite"/>
    </source>
</evidence>
<evidence type="ECO:0000313" key="3">
    <source>
        <dbReference type="Proteomes" id="UP000289184"/>
    </source>
</evidence>
<evidence type="ECO:0000313" key="2">
    <source>
        <dbReference type="EMBL" id="SSW67504.1"/>
    </source>
</evidence>
<sequence>METCEKCEAIVPNQRDAPGHEHLISLGDVRSLEEGRRGVTREAFTCAQCGAEWDYRHDKRDPSSGWSRCDAAPQAAEPAANAA</sequence>
<dbReference type="AlphaFoldDB" id="A0A446CHX5"/>
<proteinExistence type="predicted"/>
<reference evidence="2 3" key="1">
    <citation type="submission" date="2018-07" db="EMBL/GenBank/DDBJ databases">
        <authorList>
            <person name="Peeters C."/>
        </authorList>
    </citation>
    <scope>NUCLEOTIDE SEQUENCE [LARGE SCALE GENOMIC DNA]</scope>
    <source>
        <strain evidence="2 3">LMG 3411</strain>
    </source>
</reference>
<dbReference type="OrthoDB" id="8665570at2"/>
<feature type="compositionally biased region" description="Low complexity" evidence="1">
    <location>
        <begin position="71"/>
        <end position="83"/>
    </location>
</feature>
<dbReference type="Proteomes" id="UP000289184">
    <property type="component" value="Unassembled WGS sequence"/>
</dbReference>
<organism evidence="2 3">
    <name type="scientific">Achromobacter agilis</name>
    <dbReference type="NCBI Taxonomy" id="1353888"/>
    <lineage>
        <taxon>Bacteria</taxon>
        <taxon>Pseudomonadati</taxon>
        <taxon>Pseudomonadota</taxon>
        <taxon>Betaproteobacteria</taxon>
        <taxon>Burkholderiales</taxon>
        <taxon>Alcaligenaceae</taxon>
        <taxon>Achromobacter</taxon>
    </lineage>
</organism>
<gene>
    <name evidence="2" type="ORF">AGI3411_03167</name>
</gene>
<dbReference type="EMBL" id="UFQB01000012">
    <property type="protein sequence ID" value="SSW67504.1"/>
    <property type="molecule type" value="Genomic_DNA"/>
</dbReference>
<protein>
    <submittedName>
        <fullName evidence="2">Uncharacterized protein</fullName>
    </submittedName>
</protein>
<dbReference type="RefSeq" id="WP_129528344.1">
    <property type="nucleotide sequence ID" value="NZ_UFQB01000012.1"/>
</dbReference>
<feature type="region of interest" description="Disordered" evidence="1">
    <location>
        <begin position="57"/>
        <end position="83"/>
    </location>
</feature>
<accession>A0A446CHX5</accession>
<name>A0A446CHX5_9BURK</name>
<keyword evidence="3" id="KW-1185">Reference proteome</keyword>